<protein>
    <submittedName>
        <fullName evidence="5">Putative leucine-rich repeat domain, L domain-containing protein</fullName>
    </submittedName>
</protein>
<dbReference type="InterPro" id="IPR055414">
    <property type="entry name" value="LRR_R13L4/SHOC2-like"/>
</dbReference>
<reference evidence="5 6" key="1">
    <citation type="journal article" date="2018" name="Nat. Genet.">
        <title>The Rosa genome provides new insights in the design of modern roses.</title>
        <authorList>
            <person name="Bendahmane M."/>
        </authorList>
    </citation>
    <scope>NUCLEOTIDE SEQUENCE [LARGE SCALE GENOMIC DNA]</scope>
    <source>
        <strain evidence="6">cv. Old Blush</strain>
    </source>
</reference>
<dbReference type="Pfam" id="PF00560">
    <property type="entry name" value="LRR_1"/>
    <property type="match status" value="1"/>
</dbReference>
<dbReference type="PANTHER" id="PTHR16083:SF60">
    <property type="entry name" value="(RAPE) HYPOTHETICAL PROTEIN"/>
    <property type="match status" value="1"/>
</dbReference>
<dbReference type="Gene3D" id="3.80.10.10">
    <property type="entry name" value="Ribonuclease Inhibitor"/>
    <property type="match status" value="3"/>
</dbReference>
<dbReference type="Pfam" id="PF20160">
    <property type="entry name" value="C-JID"/>
    <property type="match status" value="1"/>
</dbReference>
<dbReference type="InterPro" id="IPR001611">
    <property type="entry name" value="Leu-rich_rpt"/>
</dbReference>
<accession>A0A2P6PKH0</accession>
<dbReference type="InterPro" id="IPR003591">
    <property type="entry name" value="Leu-rich_rpt_typical-subtyp"/>
</dbReference>
<feature type="domain" description="C-JID" evidence="3">
    <location>
        <begin position="507"/>
        <end position="549"/>
    </location>
</feature>
<dbReference type="PANTHER" id="PTHR16083">
    <property type="entry name" value="LEUCINE RICH REPEAT CONTAINING PROTEIN"/>
    <property type="match status" value="1"/>
</dbReference>
<proteinExistence type="predicted"/>
<evidence type="ECO:0000313" key="6">
    <source>
        <dbReference type="Proteomes" id="UP000238479"/>
    </source>
</evidence>
<dbReference type="AlphaFoldDB" id="A0A2P6PKH0"/>
<dbReference type="SMART" id="SM00369">
    <property type="entry name" value="LRR_TYP"/>
    <property type="match status" value="5"/>
</dbReference>
<name>A0A2P6PKH0_ROSCH</name>
<keyword evidence="6" id="KW-1185">Reference proteome</keyword>
<dbReference type="Gramene" id="PRQ22425">
    <property type="protein sequence ID" value="PRQ22425"/>
    <property type="gene ID" value="RchiOBHm_Chr6g0250161"/>
</dbReference>
<dbReference type="STRING" id="74649.A0A2P6PKH0"/>
<gene>
    <name evidence="5" type="ORF">RchiOBHm_Chr6g0250161</name>
</gene>
<keyword evidence="1" id="KW-0433">Leucine-rich repeat</keyword>
<evidence type="ECO:0000256" key="1">
    <source>
        <dbReference type="ARBA" id="ARBA00022614"/>
    </source>
</evidence>
<keyword evidence="2" id="KW-0677">Repeat</keyword>
<feature type="domain" description="Disease resistance R13L4/SHOC-2-like LRR" evidence="4">
    <location>
        <begin position="27"/>
        <end position="128"/>
    </location>
</feature>
<dbReference type="SUPFAM" id="SSF52047">
    <property type="entry name" value="RNI-like"/>
    <property type="match status" value="1"/>
</dbReference>
<evidence type="ECO:0000256" key="2">
    <source>
        <dbReference type="ARBA" id="ARBA00022737"/>
    </source>
</evidence>
<dbReference type="Pfam" id="PF23598">
    <property type="entry name" value="LRR_14"/>
    <property type="match status" value="1"/>
</dbReference>
<evidence type="ECO:0000313" key="5">
    <source>
        <dbReference type="EMBL" id="PRQ22425.1"/>
    </source>
</evidence>
<dbReference type="EMBL" id="PDCK01000044">
    <property type="protein sequence ID" value="PRQ22425.1"/>
    <property type="molecule type" value="Genomic_DNA"/>
</dbReference>
<evidence type="ECO:0000259" key="4">
    <source>
        <dbReference type="Pfam" id="PF23598"/>
    </source>
</evidence>
<dbReference type="OMA" id="HANNCIS"/>
<evidence type="ECO:0000259" key="3">
    <source>
        <dbReference type="Pfam" id="PF20160"/>
    </source>
</evidence>
<dbReference type="InterPro" id="IPR045344">
    <property type="entry name" value="C-JID"/>
</dbReference>
<comment type="caution">
    <text evidence="5">The sequence shown here is derived from an EMBL/GenBank/DDBJ whole genome shotgun (WGS) entry which is preliminary data.</text>
</comment>
<dbReference type="InterPro" id="IPR032675">
    <property type="entry name" value="LRR_dom_sf"/>
</dbReference>
<sequence length="603" mass="66295">MPHLEVLFLEGCTRLYEVDPGIEVLDELTMLNLKDCKNLVHFASSVRGLKSLKVLNLSGCSKLKKLPDDMGHLESLEELHVNGTDIRELPSSIGMLERPPLLKMEDCKDLVCLPISVGGLKSLKVVNLSGCSKLGKLPEELGHIACLEEVDASGTSIRELPCSIGMLEGLVSMSLRVCKNLVCLPSSVDGLKSLKDLNLSGCSKLDKLPNELGFVACLEKLDVSGSGIRELPCSIGMLEGLVSMSLRDCKHLVCLPSSVGGLKSLKDLNLSGCTKLDKLPNDLGLVSCLEKLDVSGSGIRELPSSIGLLKNLKEISLGGCKGQSPKSWNMIFYPFQLLQKRSHITAGFSLACLSSLHSLTKLDLSDCNLSEEAIPSDFGCLFLLKDLDLSKNQFVRLPESIGQLSSLERLCLNSCRKLQTLSELPFHVWVHANNCISLNTLANQRGEFNSVLEGRFINCFKMVENESCKSIALSLLTSYLKFQHCGSLHGPEPEAYSKVARFDFVAPGNEIPEWYNHRSVGSSITVELHPGCFRNNWMGFATCVVFRLLKPLPPLVELSISCGLTADGQVFRMCGGILFGEEWGQPVLDHIWFFYEWMRKLCN</sequence>
<dbReference type="Proteomes" id="UP000238479">
    <property type="component" value="Chromosome 6"/>
</dbReference>
<organism evidence="5 6">
    <name type="scientific">Rosa chinensis</name>
    <name type="common">China rose</name>
    <dbReference type="NCBI Taxonomy" id="74649"/>
    <lineage>
        <taxon>Eukaryota</taxon>
        <taxon>Viridiplantae</taxon>
        <taxon>Streptophyta</taxon>
        <taxon>Embryophyta</taxon>
        <taxon>Tracheophyta</taxon>
        <taxon>Spermatophyta</taxon>
        <taxon>Magnoliopsida</taxon>
        <taxon>eudicotyledons</taxon>
        <taxon>Gunneridae</taxon>
        <taxon>Pentapetalae</taxon>
        <taxon>rosids</taxon>
        <taxon>fabids</taxon>
        <taxon>Rosales</taxon>
        <taxon>Rosaceae</taxon>
        <taxon>Rosoideae</taxon>
        <taxon>Rosoideae incertae sedis</taxon>
        <taxon>Rosa</taxon>
    </lineage>
</organism>